<dbReference type="AlphaFoldDB" id="A0A099YFB9"/>
<dbReference type="GO" id="GO:0004519">
    <property type="term" value="F:endonuclease activity"/>
    <property type="evidence" value="ECO:0007669"/>
    <property type="project" value="InterPro"/>
</dbReference>
<evidence type="ECO:0000313" key="4">
    <source>
        <dbReference type="Proteomes" id="UP000030001"/>
    </source>
</evidence>
<protein>
    <submittedName>
        <fullName evidence="3">Terminase</fullName>
    </submittedName>
</protein>
<dbReference type="InterPro" id="IPR005021">
    <property type="entry name" value="Terminase_largesu-like"/>
</dbReference>
<evidence type="ECO:0000259" key="1">
    <source>
        <dbReference type="Pfam" id="PF03354"/>
    </source>
</evidence>
<reference evidence="3 4" key="1">
    <citation type="submission" date="2014-09" db="EMBL/GenBank/DDBJ databases">
        <title>Lactobacillus mucosae CRL573 Genome Sequencing.</title>
        <authorList>
            <person name="Bleckwedel J."/>
            <person name="Teran L.C."/>
            <person name="Bonacina J."/>
            <person name="Saavedra L."/>
            <person name="Mozzi F.B."/>
            <person name="Raya R.R."/>
        </authorList>
    </citation>
    <scope>NUCLEOTIDE SEQUENCE [LARGE SCALE GENOMIC DNA]</scope>
    <source>
        <strain evidence="3 4">CRL573</strain>
    </source>
</reference>
<proteinExistence type="predicted"/>
<dbReference type="Pfam" id="PF03354">
    <property type="entry name" value="TerL_ATPase"/>
    <property type="match status" value="1"/>
</dbReference>
<name>A0A099YFB9_LIMMU</name>
<feature type="domain" description="Terminase large subunit-like endonuclease" evidence="2">
    <location>
        <begin position="311"/>
        <end position="599"/>
    </location>
</feature>
<evidence type="ECO:0000259" key="2">
    <source>
        <dbReference type="Pfam" id="PF20441"/>
    </source>
</evidence>
<feature type="domain" description="Terminase large subunit-like ATPase" evidence="1">
    <location>
        <begin position="109"/>
        <end position="294"/>
    </location>
</feature>
<organism evidence="3 4">
    <name type="scientific">Limosilactobacillus mucosae</name>
    <name type="common">Lactobacillus mucosae</name>
    <dbReference type="NCBI Taxonomy" id="97478"/>
    <lineage>
        <taxon>Bacteria</taxon>
        <taxon>Bacillati</taxon>
        <taxon>Bacillota</taxon>
        <taxon>Bacilli</taxon>
        <taxon>Lactobacillales</taxon>
        <taxon>Lactobacillaceae</taxon>
        <taxon>Limosilactobacillus</taxon>
    </lineage>
</organism>
<evidence type="ECO:0000313" key="3">
    <source>
        <dbReference type="EMBL" id="KGL67260.1"/>
    </source>
</evidence>
<comment type="caution">
    <text evidence="3">The sequence shown here is derived from an EMBL/GenBank/DDBJ whole genome shotgun (WGS) entry which is preliminary data.</text>
</comment>
<gene>
    <name evidence="3" type="ORF">LX03_02965</name>
</gene>
<dbReference type="Pfam" id="PF20441">
    <property type="entry name" value="TerL_nuclease"/>
    <property type="match status" value="1"/>
</dbReference>
<dbReference type="PANTHER" id="PTHR41287:SF1">
    <property type="entry name" value="PROTEIN YMFN"/>
    <property type="match status" value="1"/>
</dbReference>
<dbReference type="InterPro" id="IPR027417">
    <property type="entry name" value="P-loop_NTPase"/>
</dbReference>
<dbReference type="InterPro" id="IPR046461">
    <property type="entry name" value="TerL_ATPase"/>
</dbReference>
<accession>A0A099YFB9</accession>
<dbReference type="InterPro" id="IPR046462">
    <property type="entry name" value="TerL_nuclease"/>
</dbReference>
<dbReference type="Proteomes" id="UP000030001">
    <property type="component" value="Unassembled WGS sequence"/>
</dbReference>
<dbReference type="PANTHER" id="PTHR41287">
    <property type="match status" value="1"/>
</dbReference>
<sequence length="634" mass="73815">MMRKWDLTKKGQTVEKAYKYERDAGSYNEIFKKYRDPATRYAFAVLEGRQLAGKKIKLDAFRHLQDLRRQTEDPDFNYHYDLSKCRAIINYSKLVPDVNAGKPLPLMVWEQKILCSIIGWRDNNDQLRYMRAIFSVARTNGKTYLATILMSFYFLVESKGQMNHDYLYTAPVTSQSQKGFQYMQSFFTKLSTLPAFKKLFKQQEIVVLHDVILSRKLHNRLLRMSYKSGQFDSLHCQFAVGDEVGDDHHIGSIIEGNGKITSGQGQEPNHCFLQVSTAYPDSNSQFYKDQQMMEEVMERDYDRSLDDNLCMVWEQDSLDETNDPETWVKSNPILDLSPEKHDQLMKSLISERDTKMANGSLPEFQNKSLNMWLQVKQNTYLDLDDINRAAVDDAPIDIDGKECYVGFDKSNFSDDTSIAFVFPYLDNGKPRYYVKQHSWVPLARAQNNIVLKEKQDGINYRDAEKRGFCDIAKNDYGYIDDGAVFDWLMAYVEAHKLKIKYFCYDKWGLSKMIGWIEQKTEWNTMPVKNVIQNLNEPTVDLRKQFDTGTIRYDHDPIITYSLKNAVLYGNNNGVKIDKEKATTKIDFVDALIDAWYTAMFHFDDISLEKVDARNPFSGMSNDEINDYFTNDFSF</sequence>
<dbReference type="Gene3D" id="3.40.50.300">
    <property type="entry name" value="P-loop containing nucleotide triphosphate hydrolases"/>
    <property type="match status" value="1"/>
</dbReference>
<dbReference type="EMBL" id="JROC01000026">
    <property type="protein sequence ID" value="KGL67260.1"/>
    <property type="molecule type" value="Genomic_DNA"/>
</dbReference>